<proteinExistence type="predicted"/>
<name>A0A1G6LA40_9BURK</name>
<sequence length="56" mass="6343">MEMHSPDIAPHLFAEQGWSYYLQVYLSVGIFVLGLVMGLYLGQRRRKISASTGHCD</sequence>
<reference evidence="2 3" key="1">
    <citation type="submission" date="2016-10" db="EMBL/GenBank/DDBJ databases">
        <authorList>
            <person name="de Groot N.N."/>
        </authorList>
    </citation>
    <scope>NUCLEOTIDE SEQUENCE [LARGE SCALE GENOMIC DNA]</scope>
    <source>
        <strain evidence="2 3">DSM 16619</strain>
    </source>
</reference>
<dbReference type="EMBL" id="FMZC01000002">
    <property type="protein sequence ID" value="SDC39426.1"/>
    <property type="molecule type" value="Genomic_DNA"/>
</dbReference>
<dbReference type="RefSeq" id="WP_175537654.1">
    <property type="nucleotide sequence ID" value="NZ_FMZC01000002.1"/>
</dbReference>
<evidence type="ECO:0000313" key="3">
    <source>
        <dbReference type="Proteomes" id="UP000198781"/>
    </source>
</evidence>
<keyword evidence="3" id="KW-1185">Reference proteome</keyword>
<keyword evidence="1" id="KW-1133">Transmembrane helix</keyword>
<dbReference type="Proteomes" id="UP000198781">
    <property type="component" value="Unassembled WGS sequence"/>
</dbReference>
<keyword evidence="1" id="KW-0472">Membrane</keyword>
<keyword evidence="1" id="KW-0812">Transmembrane</keyword>
<accession>A0A1G6LA40</accession>
<dbReference type="AlphaFoldDB" id="A0A1G6LA40"/>
<organism evidence="2 3">
    <name type="scientific">Paracidovorax valerianellae</name>
    <dbReference type="NCBI Taxonomy" id="187868"/>
    <lineage>
        <taxon>Bacteria</taxon>
        <taxon>Pseudomonadati</taxon>
        <taxon>Pseudomonadota</taxon>
        <taxon>Betaproteobacteria</taxon>
        <taxon>Burkholderiales</taxon>
        <taxon>Comamonadaceae</taxon>
        <taxon>Paracidovorax</taxon>
    </lineage>
</organism>
<gene>
    <name evidence="2" type="ORF">SAMN05192589_10294</name>
</gene>
<feature type="transmembrane region" description="Helical" evidence="1">
    <location>
        <begin position="20"/>
        <end position="41"/>
    </location>
</feature>
<evidence type="ECO:0000313" key="2">
    <source>
        <dbReference type="EMBL" id="SDC39426.1"/>
    </source>
</evidence>
<protein>
    <submittedName>
        <fullName evidence="2">Uncharacterized protein</fullName>
    </submittedName>
</protein>
<evidence type="ECO:0000256" key="1">
    <source>
        <dbReference type="SAM" id="Phobius"/>
    </source>
</evidence>